<dbReference type="GO" id="GO:0006281">
    <property type="term" value="P:DNA repair"/>
    <property type="evidence" value="ECO:0007669"/>
    <property type="project" value="UniProtKB-KW"/>
</dbReference>
<evidence type="ECO:0000313" key="9">
    <source>
        <dbReference type="EMBL" id="QJA58474.1"/>
    </source>
</evidence>
<keyword evidence="4" id="KW-0378">Hydrolase</keyword>
<dbReference type="AlphaFoldDB" id="A0A6M3IM61"/>
<evidence type="ECO:0000256" key="2">
    <source>
        <dbReference type="ARBA" id="ARBA00022723"/>
    </source>
</evidence>
<reference evidence="9" key="1">
    <citation type="submission" date="2020-03" db="EMBL/GenBank/DDBJ databases">
        <title>The deep terrestrial virosphere.</title>
        <authorList>
            <person name="Holmfeldt K."/>
            <person name="Nilsson E."/>
            <person name="Simone D."/>
            <person name="Lopez-Fernandez M."/>
            <person name="Wu X."/>
            <person name="de Brujin I."/>
            <person name="Lundin D."/>
            <person name="Andersson A."/>
            <person name="Bertilsson S."/>
            <person name="Dopson M."/>
        </authorList>
    </citation>
    <scope>NUCLEOTIDE SEQUENCE</scope>
    <source>
        <strain evidence="9">MM415B01446</strain>
    </source>
</reference>
<dbReference type="SMART" id="SM00986">
    <property type="entry name" value="UDG"/>
    <property type="match status" value="1"/>
</dbReference>
<dbReference type="CDD" id="cd10030">
    <property type="entry name" value="UDG-F4_TTUDGA_SPO1dp_like"/>
    <property type="match status" value="1"/>
</dbReference>
<dbReference type="GO" id="GO:0046872">
    <property type="term" value="F:metal ion binding"/>
    <property type="evidence" value="ECO:0007669"/>
    <property type="project" value="UniProtKB-KW"/>
</dbReference>
<dbReference type="Pfam" id="PF03167">
    <property type="entry name" value="UDG"/>
    <property type="match status" value="1"/>
</dbReference>
<keyword evidence="1" id="KW-0004">4Fe-4S</keyword>
<dbReference type="Gene3D" id="3.40.470.10">
    <property type="entry name" value="Uracil-DNA glycosylase-like domain"/>
    <property type="match status" value="1"/>
</dbReference>
<dbReference type="InterPro" id="IPR012337">
    <property type="entry name" value="RNaseH-like_sf"/>
</dbReference>
<feature type="domain" description="Uracil-DNA glycosylase-like" evidence="8">
    <location>
        <begin position="2"/>
        <end position="154"/>
    </location>
</feature>
<dbReference type="InterPro" id="IPR002562">
    <property type="entry name" value="3'-5'_exonuclease_dom"/>
</dbReference>
<dbReference type="InterPro" id="IPR005122">
    <property type="entry name" value="Uracil-DNA_glycosylase-like"/>
</dbReference>
<dbReference type="SUPFAM" id="SSF52141">
    <property type="entry name" value="Uracil-DNA glycosylase-like"/>
    <property type="match status" value="1"/>
</dbReference>
<protein>
    <submittedName>
        <fullName evidence="9">Putative uracil DNA glycosylase superfamily protein</fullName>
    </submittedName>
</protein>
<keyword evidence="3" id="KW-0227">DNA damage</keyword>
<dbReference type="InterPro" id="IPR036895">
    <property type="entry name" value="Uracil-DNA_glycosylase-like_sf"/>
</dbReference>
<dbReference type="Gene3D" id="3.30.420.10">
    <property type="entry name" value="Ribonuclease H-like superfamily/Ribonuclease H"/>
    <property type="match status" value="1"/>
</dbReference>
<name>A0A6M3IM61_9ZZZZ</name>
<keyword evidence="7" id="KW-0234">DNA repair</keyword>
<proteinExistence type="predicted"/>
<keyword evidence="5" id="KW-0408">Iron</keyword>
<evidence type="ECO:0000256" key="3">
    <source>
        <dbReference type="ARBA" id="ARBA00022763"/>
    </source>
</evidence>
<evidence type="ECO:0000256" key="6">
    <source>
        <dbReference type="ARBA" id="ARBA00023014"/>
    </source>
</evidence>
<sequence>MEILVVAEAPGEQEDKENTQLIGPAGQVLREVLEGCGVDLDRDFRKTNAVRCRPPHNRKPTRIELQSCRQHVLDEIKERKPRVVLVLGQVALESLLKEHVQDIGPISRWRGRAIPDQVFGCWICPTFHPSYILRSREGRSIRGKAHPIRSAEEMIFEMDIVAALEQIKVRFPTAPCPKIVDDWNAEPGMEIAIDYETTGIRPYAKGHRILTAAISNGKWACSAPMDLEMARRWKKMLTSKHVGKIAHNIKFEHAWAAHCLGTETQGWVWDTFLAAHLLDNRRGACKLKHQAYITFGVPNWEQGIKDTFDEGEDGFNRASVTPDLLRYNALDAFYTSALAQHQRRLFR</sequence>
<dbReference type="GO" id="GO:0097506">
    <property type="term" value="F:deaminated base DNA N-glycosylase activity"/>
    <property type="evidence" value="ECO:0007669"/>
    <property type="project" value="UniProtKB-ARBA"/>
</dbReference>
<dbReference type="GO" id="GO:0003676">
    <property type="term" value="F:nucleic acid binding"/>
    <property type="evidence" value="ECO:0007669"/>
    <property type="project" value="InterPro"/>
</dbReference>
<keyword evidence="2" id="KW-0479">Metal-binding</keyword>
<dbReference type="GO" id="GO:0008408">
    <property type="term" value="F:3'-5' exonuclease activity"/>
    <property type="evidence" value="ECO:0007669"/>
    <property type="project" value="InterPro"/>
</dbReference>
<organism evidence="9">
    <name type="scientific">viral metagenome</name>
    <dbReference type="NCBI Taxonomy" id="1070528"/>
    <lineage>
        <taxon>unclassified sequences</taxon>
        <taxon>metagenomes</taxon>
        <taxon>organismal metagenomes</taxon>
    </lineage>
</organism>
<dbReference type="PANTHER" id="PTHR33693">
    <property type="entry name" value="TYPE-5 URACIL-DNA GLYCOSYLASE"/>
    <property type="match status" value="1"/>
</dbReference>
<dbReference type="SUPFAM" id="SSF53098">
    <property type="entry name" value="Ribonuclease H-like"/>
    <property type="match status" value="1"/>
</dbReference>
<evidence type="ECO:0000256" key="7">
    <source>
        <dbReference type="ARBA" id="ARBA00023204"/>
    </source>
</evidence>
<evidence type="ECO:0000256" key="4">
    <source>
        <dbReference type="ARBA" id="ARBA00022801"/>
    </source>
</evidence>
<evidence type="ECO:0000259" key="8">
    <source>
        <dbReference type="SMART" id="SM00986"/>
    </source>
</evidence>
<dbReference type="InterPro" id="IPR051536">
    <property type="entry name" value="UDG_Type-4/5"/>
</dbReference>
<dbReference type="SMART" id="SM00987">
    <property type="entry name" value="UreE_C"/>
    <property type="match status" value="1"/>
</dbReference>
<accession>A0A6M3IM61</accession>
<gene>
    <name evidence="9" type="ORF">MM415B01446_0015</name>
</gene>
<dbReference type="EMBL" id="MT141325">
    <property type="protein sequence ID" value="QJA58474.1"/>
    <property type="molecule type" value="Genomic_DNA"/>
</dbReference>
<dbReference type="PANTHER" id="PTHR33693:SF1">
    <property type="entry name" value="TYPE-4 URACIL-DNA GLYCOSYLASE"/>
    <property type="match status" value="1"/>
</dbReference>
<dbReference type="GO" id="GO:0051539">
    <property type="term" value="F:4 iron, 4 sulfur cluster binding"/>
    <property type="evidence" value="ECO:0007669"/>
    <property type="project" value="UniProtKB-KW"/>
</dbReference>
<dbReference type="Pfam" id="PF01612">
    <property type="entry name" value="DNA_pol_A_exo1"/>
    <property type="match status" value="1"/>
</dbReference>
<dbReference type="InterPro" id="IPR036397">
    <property type="entry name" value="RNaseH_sf"/>
</dbReference>
<evidence type="ECO:0000256" key="1">
    <source>
        <dbReference type="ARBA" id="ARBA00022485"/>
    </source>
</evidence>
<evidence type="ECO:0000256" key="5">
    <source>
        <dbReference type="ARBA" id="ARBA00023004"/>
    </source>
</evidence>
<keyword evidence="6" id="KW-0411">Iron-sulfur</keyword>